<sequence>MQYSSFSDYHKMAGTSLHPSFPVEQMGPKPYGGKLTRGNLAKERGTHARL</sequence>
<organism evidence="4 6">
    <name type="scientific">Arabidopsis thaliana</name>
    <name type="common">Mouse-ear cress</name>
    <dbReference type="NCBI Taxonomy" id="3702"/>
    <lineage>
        <taxon>Eukaryota</taxon>
        <taxon>Viridiplantae</taxon>
        <taxon>Streptophyta</taxon>
        <taxon>Embryophyta</taxon>
        <taxon>Tracheophyta</taxon>
        <taxon>Spermatophyta</taxon>
        <taxon>Magnoliopsida</taxon>
        <taxon>eudicotyledons</taxon>
        <taxon>Gunneridae</taxon>
        <taxon>Pentapetalae</taxon>
        <taxon>rosids</taxon>
        <taxon>malvids</taxon>
        <taxon>Brassicales</taxon>
        <taxon>Brassicaceae</taxon>
        <taxon>Camelineae</taxon>
        <taxon>Arabidopsis</taxon>
    </lineage>
</organism>
<dbReference type="Proteomes" id="UP000426265">
    <property type="component" value="Unassembled WGS sequence"/>
</dbReference>
<dbReference type="OrthoDB" id="10268751at2759"/>
<dbReference type="Araport" id="AT3G19274"/>
<dbReference type="SMR" id="A0A384L246"/>
<evidence type="ECO:0000313" key="3">
    <source>
        <dbReference type="EMBL" id="CAA0382958.1"/>
    </source>
</evidence>
<proteinExistence type="predicted"/>
<protein>
    <submittedName>
        <fullName evidence="4">Uncharacterized protein</fullName>
    </submittedName>
</protein>
<evidence type="ECO:0000313" key="7">
    <source>
        <dbReference type="Proteomes" id="UP000426265"/>
    </source>
</evidence>
<reference evidence="4" key="2">
    <citation type="submission" date="2016-03" db="EMBL/GenBank/DDBJ databases">
        <title>Full-length assembly of Arabidopsis thaliana Ler reveals the complement of translocations and inversions.</title>
        <authorList>
            <person name="Zapata L."/>
            <person name="Schneeberger K."/>
            <person name="Ossowski S."/>
        </authorList>
    </citation>
    <scope>NUCLEOTIDE SEQUENCE [LARGE SCALE GENOMIC DNA]</scope>
    <source>
        <tissue evidence="4">Leaf</tissue>
    </source>
</reference>
<dbReference type="Proteomes" id="UP000078284">
    <property type="component" value="Chromosome 3"/>
</dbReference>
<reference evidence="6" key="1">
    <citation type="journal article" date="2016" name="Proc. Natl. Acad. Sci. U.S.A.">
        <title>Chromosome-level assembly of Arabidopsis thaliana Ler reveals the extent of translocation and inversion polymorphisms.</title>
        <authorList>
            <person name="Zapata L."/>
            <person name="Ding J."/>
            <person name="Willing E.M."/>
            <person name="Hartwig B."/>
            <person name="Bezdan D."/>
            <person name="Jiao W.B."/>
            <person name="Patel V."/>
            <person name="Velikkakam James G."/>
            <person name="Koornneef M."/>
            <person name="Ossowski S."/>
            <person name="Schneeberger K."/>
        </authorList>
    </citation>
    <scope>NUCLEOTIDE SEQUENCE [LARGE SCALE GENOMIC DNA]</scope>
    <source>
        <strain evidence="6">cv. Landsberg erecta</strain>
    </source>
</reference>
<dbReference type="AlphaFoldDB" id="A0A384L246"/>
<evidence type="ECO:0000313" key="6">
    <source>
        <dbReference type="Proteomes" id="UP000078284"/>
    </source>
</evidence>
<gene>
    <name evidence="2" type="ordered locus">At3g19274</name>
    <name evidence="4" type="ordered locus">AXX17_At3g20480</name>
    <name evidence="5" type="ORF">AN1_LOCUS13343</name>
    <name evidence="3" type="ORF">C24_LOCUS13177</name>
</gene>
<evidence type="ECO:0000313" key="4">
    <source>
        <dbReference type="EMBL" id="OAP03979.1"/>
    </source>
</evidence>
<evidence type="ECO:0000313" key="5">
    <source>
        <dbReference type="EMBL" id="VYS57896.1"/>
    </source>
</evidence>
<feature type="compositionally biased region" description="Basic and acidic residues" evidence="1">
    <location>
        <begin position="40"/>
        <end position="50"/>
    </location>
</feature>
<dbReference type="EMBL" id="CACSHJ010000089">
    <property type="protein sequence ID" value="CAA0382958.1"/>
    <property type="molecule type" value="Genomic_DNA"/>
</dbReference>
<reference evidence="5 7" key="3">
    <citation type="submission" date="2019-11" db="EMBL/GenBank/DDBJ databases">
        <authorList>
            <person name="Jiao W.-B."/>
            <person name="Schneeberger K."/>
        </authorList>
    </citation>
    <scope>NUCLEOTIDE SEQUENCE [LARGE SCALE GENOMIC DNA]</scope>
    <source>
        <strain evidence="7">cv. An-1</strain>
        <strain evidence="8">cv. C24</strain>
    </source>
</reference>
<dbReference type="Proteomes" id="UP000434276">
    <property type="component" value="Unassembled WGS sequence"/>
</dbReference>
<dbReference type="EMBL" id="CACRSJ010000106">
    <property type="protein sequence ID" value="VYS57896.1"/>
    <property type="molecule type" value="Genomic_DNA"/>
</dbReference>
<dbReference type="RefSeq" id="NP_001319590.1">
    <property type="nucleotide sequence ID" value="NM_001338389.1"/>
</dbReference>
<feature type="region of interest" description="Disordered" evidence="1">
    <location>
        <begin position="14"/>
        <end position="50"/>
    </location>
</feature>
<dbReference type="KEGG" id="ath:AT3G19274"/>
<accession>A0A384L246</accession>
<evidence type="ECO:0000256" key="1">
    <source>
        <dbReference type="SAM" id="MobiDB-lite"/>
    </source>
</evidence>
<evidence type="ECO:0000313" key="8">
    <source>
        <dbReference type="Proteomes" id="UP000434276"/>
    </source>
</evidence>
<dbReference type="ExpressionAtlas" id="A0A384L246">
    <property type="expression patterns" value="baseline"/>
</dbReference>
<dbReference type="EMBL" id="LUHQ01000003">
    <property type="protein sequence ID" value="OAP03979.1"/>
    <property type="molecule type" value="Genomic_DNA"/>
</dbReference>
<dbReference type="GeneID" id="28719287"/>
<name>A0A384L246_ARATH</name>
<evidence type="ECO:0000313" key="2">
    <source>
        <dbReference type="Araport" id="AT3G19274"/>
    </source>
</evidence>